<dbReference type="PROSITE" id="PS51935">
    <property type="entry name" value="NLPC_P60"/>
    <property type="match status" value="1"/>
</dbReference>
<sequence length="318" mass="33630">MGAVPVLAEPAPPPPSDSAEAARELADLFAGAERAVEAYNGASERVAVLTEEFERHRDRVAEGQEAVNEKRRTIGSAAAAEYRAGGLGPAVALMMSDSPDRYLAAATALERFGSRRAGELRDLVAAQRSLEQRREDASDKLEELTAEQTRLARHKRAAQRKLATARRHFDELSARERRERERAEHEAAAEAPPATAAEAPAEGSGRGARALAAARGVVGSPYAWGQAGPSAFDCSGLIQWSYAQAGVALPRTSQAQAGAGRKVSLAEAQPGDIVVYRSDASHVGMYVGGGQIVHSPHPGATVRYESVGILPVSSVVRP</sequence>
<evidence type="ECO:0000256" key="3">
    <source>
        <dbReference type="ARBA" id="ARBA00022801"/>
    </source>
</evidence>
<dbReference type="OrthoDB" id="5177647at2"/>
<dbReference type="Gene3D" id="3.90.1720.10">
    <property type="entry name" value="endopeptidase domain like (from Nostoc punctiforme)"/>
    <property type="match status" value="1"/>
</dbReference>
<evidence type="ECO:0000313" key="10">
    <source>
        <dbReference type="Proteomes" id="UP000275024"/>
    </source>
</evidence>
<dbReference type="InterPro" id="IPR051794">
    <property type="entry name" value="PG_Endopeptidase_C40"/>
</dbReference>
<evidence type="ECO:0000313" key="7">
    <source>
        <dbReference type="EMBL" id="RKN06171.1"/>
    </source>
</evidence>
<feature type="region of interest" description="Disordered" evidence="5">
    <location>
        <begin position="151"/>
        <end position="204"/>
    </location>
</feature>
<dbReference type="PANTHER" id="PTHR47359:SF3">
    <property type="entry name" value="NLP_P60 DOMAIN-CONTAINING PROTEIN-RELATED"/>
    <property type="match status" value="1"/>
</dbReference>
<protein>
    <recommendedName>
        <fullName evidence="6">NlpC/P60 domain-containing protein</fullName>
    </recommendedName>
</protein>
<keyword evidence="4" id="KW-0788">Thiol protease</keyword>
<feature type="compositionally biased region" description="Basic and acidic residues" evidence="5">
    <location>
        <begin position="167"/>
        <end position="188"/>
    </location>
</feature>
<dbReference type="SUPFAM" id="SSF54001">
    <property type="entry name" value="Cysteine proteinases"/>
    <property type="match status" value="1"/>
</dbReference>
<comment type="caution">
    <text evidence="7">The sequence shown here is derived from an EMBL/GenBank/DDBJ whole genome shotgun (WGS) entry which is preliminary data.</text>
</comment>
<dbReference type="InterPro" id="IPR038765">
    <property type="entry name" value="Papain-like_cys_pep_sf"/>
</dbReference>
<dbReference type="EMBL" id="RBDY01000019">
    <property type="protein sequence ID" value="RKN18540.1"/>
    <property type="molecule type" value="Genomic_DNA"/>
</dbReference>
<evidence type="ECO:0000256" key="5">
    <source>
        <dbReference type="SAM" id="MobiDB-lite"/>
    </source>
</evidence>
<keyword evidence="9" id="KW-1185">Reference proteome</keyword>
<dbReference type="Proteomes" id="UP000275024">
    <property type="component" value="Unassembled WGS sequence"/>
</dbReference>
<feature type="domain" description="NlpC/P60" evidence="6">
    <location>
        <begin position="204"/>
        <end position="318"/>
    </location>
</feature>
<gene>
    <name evidence="8" type="ORF">D7318_22205</name>
    <name evidence="7" type="ORF">D7319_23345</name>
</gene>
<evidence type="ECO:0000256" key="4">
    <source>
        <dbReference type="ARBA" id="ARBA00022807"/>
    </source>
</evidence>
<dbReference type="PANTHER" id="PTHR47359">
    <property type="entry name" value="PEPTIDOGLYCAN DL-ENDOPEPTIDASE CWLO"/>
    <property type="match status" value="1"/>
</dbReference>
<dbReference type="InterPro" id="IPR000064">
    <property type="entry name" value="NLP_P60_dom"/>
</dbReference>
<dbReference type="EMBL" id="RBDX01000022">
    <property type="protein sequence ID" value="RKN06171.1"/>
    <property type="molecule type" value="Genomic_DNA"/>
</dbReference>
<keyword evidence="3" id="KW-0378">Hydrolase</keyword>
<dbReference type="GO" id="GO:0008234">
    <property type="term" value="F:cysteine-type peptidase activity"/>
    <property type="evidence" value="ECO:0007669"/>
    <property type="project" value="UniProtKB-KW"/>
</dbReference>
<accession>A0A3A9VZ18</accession>
<feature type="compositionally biased region" description="Basic residues" evidence="5">
    <location>
        <begin position="151"/>
        <end position="166"/>
    </location>
</feature>
<evidence type="ECO:0000313" key="9">
    <source>
        <dbReference type="Proteomes" id="UP000268652"/>
    </source>
</evidence>
<reference evidence="9 10" key="1">
    <citation type="submission" date="2018-09" db="EMBL/GenBank/DDBJ databases">
        <title>Streptomyces sp. nov. DS1-2, an endophytic actinomycete isolated from roots of Dendrobium scabrilingue.</title>
        <authorList>
            <person name="Kuncharoen N."/>
            <person name="Kudo T."/>
            <person name="Ohkuma M."/>
            <person name="Yuki M."/>
            <person name="Tanasupawat S."/>
        </authorList>
    </citation>
    <scope>NUCLEOTIDE SEQUENCE [LARGE SCALE GENOMIC DNA]</scope>
    <source>
        <strain evidence="7 10">AZ1-7</strain>
        <strain evidence="8 9">DS1-2</strain>
    </source>
</reference>
<feature type="region of interest" description="Disordered" evidence="5">
    <location>
        <begin position="1"/>
        <end position="21"/>
    </location>
</feature>
<comment type="similarity">
    <text evidence="1">Belongs to the peptidase C40 family.</text>
</comment>
<name>A0A3A9VZ18_9ACTN</name>
<evidence type="ECO:0000313" key="8">
    <source>
        <dbReference type="EMBL" id="RKN18540.1"/>
    </source>
</evidence>
<proteinExistence type="inferred from homology"/>
<dbReference type="GO" id="GO:0006508">
    <property type="term" value="P:proteolysis"/>
    <property type="evidence" value="ECO:0007669"/>
    <property type="project" value="UniProtKB-KW"/>
</dbReference>
<dbReference type="Pfam" id="PF00877">
    <property type="entry name" value="NLPC_P60"/>
    <property type="match status" value="1"/>
</dbReference>
<dbReference type="AlphaFoldDB" id="A0A3A9VZ18"/>
<evidence type="ECO:0000259" key="6">
    <source>
        <dbReference type="PROSITE" id="PS51935"/>
    </source>
</evidence>
<dbReference type="Proteomes" id="UP000268652">
    <property type="component" value="Unassembled WGS sequence"/>
</dbReference>
<evidence type="ECO:0000256" key="1">
    <source>
        <dbReference type="ARBA" id="ARBA00007074"/>
    </source>
</evidence>
<feature type="compositionally biased region" description="Low complexity" evidence="5">
    <location>
        <begin position="189"/>
        <end position="204"/>
    </location>
</feature>
<organism evidence="7 10">
    <name type="scientific">Streptomyces radicis</name>
    <dbReference type="NCBI Taxonomy" id="1750517"/>
    <lineage>
        <taxon>Bacteria</taxon>
        <taxon>Bacillati</taxon>
        <taxon>Actinomycetota</taxon>
        <taxon>Actinomycetes</taxon>
        <taxon>Kitasatosporales</taxon>
        <taxon>Streptomycetaceae</taxon>
        <taxon>Streptomyces</taxon>
    </lineage>
</organism>
<keyword evidence="2" id="KW-0645">Protease</keyword>
<evidence type="ECO:0000256" key="2">
    <source>
        <dbReference type="ARBA" id="ARBA00022670"/>
    </source>
</evidence>